<dbReference type="WormBase" id="K06A5.8b">
    <property type="protein sequence ID" value="CE31355"/>
    <property type="gene ID" value="WBGene00019434"/>
    <property type="gene designation" value="nmtn-1"/>
</dbReference>
<dbReference type="SMART" id="SM00668">
    <property type="entry name" value="CTLH"/>
    <property type="match status" value="1"/>
</dbReference>
<feature type="repeat" description="WD" evidence="1">
    <location>
        <begin position="769"/>
        <end position="811"/>
    </location>
</feature>
<evidence type="ECO:0000256" key="1">
    <source>
        <dbReference type="PROSITE-ProRule" id="PRU00221"/>
    </source>
</evidence>
<dbReference type="SMART" id="SM00320">
    <property type="entry name" value="WD40"/>
    <property type="match status" value="7"/>
</dbReference>
<dbReference type="CTD" id="172355"/>
<keyword evidence="4" id="KW-1185">Reference proteome</keyword>
<dbReference type="PANTHER" id="PTHR19863">
    <property type="entry name" value="NEMITIN (NEURONAL ENRICHED MAP INTERACTING PROTEIN) HOMOLOG"/>
    <property type="match status" value="1"/>
</dbReference>
<dbReference type="PROSITE" id="PS50896">
    <property type="entry name" value="LISH"/>
    <property type="match status" value="1"/>
</dbReference>
<dbReference type="ExpressionAtlas" id="H2KZG7">
    <property type="expression patterns" value="baseline and differential"/>
</dbReference>
<dbReference type="AGR" id="WB:WBGene00019434"/>
<dbReference type="OMA" id="HICPTPE"/>
<dbReference type="PhylomeDB" id="H2KZG7"/>
<dbReference type="eggNOG" id="KOG0641">
    <property type="taxonomic scope" value="Eukaryota"/>
</dbReference>
<dbReference type="InterPro" id="IPR057749">
    <property type="entry name" value="WDR47_COR"/>
</dbReference>
<evidence type="ECO:0000313" key="4">
    <source>
        <dbReference type="Proteomes" id="UP000001940"/>
    </source>
</evidence>
<protein>
    <submittedName>
        <fullName evidence="3">CTLH domain-containing protein</fullName>
    </submittedName>
</protein>
<gene>
    <name evidence="3 5" type="primary">nmtn-1</name>
    <name evidence="3" type="ORF">CELE_K06A5.8</name>
    <name evidence="5" type="ORF">K06A5.8</name>
</gene>
<dbReference type="AlphaFoldDB" id="H2KZG7"/>
<feature type="domain" description="CTLH" evidence="2">
    <location>
        <begin position="62"/>
        <end position="119"/>
    </location>
</feature>
<dbReference type="PaxDb" id="6239-K06A5.8b.1"/>
<name>H2KZG7_CAEEL</name>
<dbReference type="Pfam" id="PF00400">
    <property type="entry name" value="WD40"/>
    <property type="match status" value="5"/>
</dbReference>
<dbReference type="SUPFAM" id="SSF50978">
    <property type="entry name" value="WD40 repeat-like"/>
    <property type="match status" value="1"/>
</dbReference>
<dbReference type="STRING" id="6239.K06A5.8b.3"/>
<organism evidence="3 4">
    <name type="scientific">Caenorhabditis elegans</name>
    <dbReference type="NCBI Taxonomy" id="6239"/>
    <lineage>
        <taxon>Eukaryota</taxon>
        <taxon>Metazoa</taxon>
        <taxon>Ecdysozoa</taxon>
        <taxon>Nematoda</taxon>
        <taxon>Chromadorea</taxon>
        <taxon>Rhabditida</taxon>
        <taxon>Rhabditina</taxon>
        <taxon>Rhabditomorpha</taxon>
        <taxon>Rhabditoidea</taxon>
        <taxon>Rhabditidae</taxon>
        <taxon>Peloderinae</taxon>
        <taxon>Caenorhabditis</taxon>
    </lineage>
</organism>
<feature type="repeat" description="WD" evidence="1">
    <location>
        <begin position="906"/>
        <end position="942"/>
    </location>
</feature>
<reference evidence="3 4" key="1">
    <citation type="journal article" date="1998" name="Science">
        <title>Genome sequence of the nematode C. elegans: a platform for investigating biology.</title>
        <authorList>
            <consortium name="The C. elegans sequencing consortium"/>
            <person name="Sulson J.E."/>
            <person name="Waterston R."/>
        </authorList>
    </citation>
    <scope>NUCLEOTIDE SEQUENCE [LARGE SCALE GENOMIC DNA]</scope>
    <source>
        <strain evidence="3 4">Bristol N2</strain>
    </source>
</reference>
<dbReference type="PROSITE" id="PS50897">
    <property type="entry name" value="CTLH"/>
    <property type="match status" value="1"/>
</dbReference>
<dbReference type="EMBL" id="BX284601">
    <property type="protein sequence ID" value="CCD68118.1"/>
    <property type="molecule type" value="Genomic_DNA"/>
</dbReference>
<evidence type="ECO:0000259" key="2">
    <source>
        <dbReference type="PROSITE" id="PS50897"/>
    </source>
</evidence>
<dbReference type="InterPro" id="IPR001680">
    <property type="entry name" value="WD40_rpt"/>
</dbReference>
<proteinExistence type="predicted"/>
<evidence type="ECO:0000313" key="5">
    <source>
        <dbReference type="WormBase" id="K06A5.8b"/>
    </source>
</evidence>
<dbReference type="PANTHER" id="PTHR19863:SF5">
    <property type="entry name" value="WD REPEAT-CONTAINING PROTEIN 47"/>
    <property type="match status" value="1"/>
</dbReference>
<dbReference type="InterPro" id="IPR006594">
    <property type="entry name" value="LisH"/>
</dbReference>
<dbReference type="Bgee" id="WBGene00019434">
    <property type="expression patterns" value="Expressed in pharyngeal muscle cell (C elegans) and 3 other cell types or tissues"/>
</dbReference>
<dbReference type="GeneID" id="172355"/>
<dbReference type="FunCoup" id="H2KZG7">
    <property type="interactions" value="1824"/>
</dbReference>
<dbReference type="PROSITE" id="PS50294">
    <property type="entry name" value="WD_REPEATS_REGION"/>
    <property type="match status" value="3"/>
</dbReference>
<accession>H2KZG7</accession>
<dbReference type="Proteomes" id="UP000001940">
    <property type="component" value="Chromosome I"/>
</dbReference>
<dbReference type="InterPro" id="IPR040067">
    <property type="entry name" value="WDR47"/>
</dbReference>
<dbReference type="OrthoDB" id="187712at2759"/>
<dbReference type="InterPro" id="IPR036322">
    <property type="entry name" value="WD40_repeat_dom_sf"/>
</dbReference>
<dbReference type="Gene3D" id="2.130.10.10">
    <property type="entry name" value="YVTN repeat-like/Quinoprotein amine dehydrogenase"/>
    <property type="match status" value="2"/>
</dbReference>
<dbReference type="IntAct" id="H2KZG7">
    <property type="interactions" value="1"/>
</dbReference>
<keyword evidence="1" id="KW-0853">WD repeat</keyword>
<sequence>MDNRIPSALTTSVKSPKTPSGIPFLIRERDVIKAILEFLEIRGLHITQLSLEREAGVINGAFSDDLLFLRQLILDGQWDNALDFVEPLKPVNEFDFGAFRYNITKYKFFELLCVKLEPGPLHDNDFAVEELVECLKDLEHICPTPEDYRHLCALLTLPKLSDHEDFKNWNPSSARVECFNKVNQLCGHLLPPTGKEKDRGDDANSSNDRLTGLITKGRFYEGCVDYCQAQAIGDKRGIDAGPMPSEMLTFRPKLGSADLSLVCWLEMVGKEQFSMPFKQKQLELKVDHIRKPKLEAPWTETIMATPIKPGGQFPHNLVPSSKLKFAEKMSQSMTMSMLPPADLTTSMFPSVPRGHPMSQSTAAGFCLGTAITEADAMAQSLLIDEMMESSQLARTSRPDTLRGVGMMMTGDTIVPVQPAQVMINAPSQLSSQMMSMSMAPQVMAPIAPMAQNMINYDFAPVRRQLDEMARRSLPPSRLPTVPELGSPAVNSHHEENLMTQSRLFQQFSAAKQINEMVLPRGVGGVVGAAGAVGGAHVLPLQSQERLFQQRVAAAPGFQNGAQIPNQSMVPQGVPMSHQIRPQSIAGLPQAQPQVPQQLQRPVSAPTGMGVQFVPVCRYEDSQAIRATGFHPSGRYFALGTNSKQLHICLYPDTKRTQSRPMAYEQTKNAEIAVTRPKQHRGSVYCLSFNPNGDLLATGSNDKTIRLMAFNEDSCRIGAEMELTCHDGTVRDLIFIESSINRSTILVSGGAGNCHLNVTDCNTGQLIQSMKGHTAPILGLYTWSQAGNQFVSCSQDKTIRFWDLRQQTAVNVISPGSNKSHNASPVTSVCVDPNGKLLVSGHEDASVALFDIGGNRILQTFRPHGDEVRTVRFSNAAYYLLTASYDKRVVISDMRGDLMAPLMYLPVAEHSDKVVQCRWHPHDFSFLSTSADRSAVLWSLPNR</sequence>
<dbReference type="InterPro" id="IPR006595">
    <property type="entry name" value="CTLH_C"/>
</dbReference>
<evidence type="ECO:0000313" key="3">
    <source>
        <dbReference type="EMBL" id="CCD68118.1"/>
    </source>
</evidence>
<feature type="repeat" description="WD" evidence="1">
    <location>
        <begin position="676"/>
        <end position="706"/>
    </location>
</feature>
<feature type="repeat" description="WD" evidence="1">
    <location>
        <begin position="818"/>
        <end position="859"/>
    </location>
</feature>
<dbReference type="CDD" id="cd00200">
    <property type="entry name" value="WD40"/>
    <property type="match status" value="1"/>
</dbReference>
<dbReference type="InterPro" id="IPR015943">
    <property type="entry name" value="WD40/YVTN_repeat-like_dom_sf"/>
</dbReference>
<dbReference type="InParanoid" id="H2KZG7"/>
<dbReference type="SMR" id="H2KZG7"/>
<dbReference type="HOGENOM" id="CLU_014985_0_0_1"/>
<dbReference type="RefSeq" id="NP_491864.2">
    <property type="nucleotide sequence ID" value="NM_059463.5"/>
</dbReference>
<dbReference type="PROSITE" id="PS50082">
    <property type="entry name" value="WD_REPEATS_2"/>
    <property type="match status" value="4"/>
</dbReference>
<dbReference type="Pfam" id="PF25602">
    <property type="entry name" value="WDR47_COR"/>
    <property type="match status" value="1"/>
</dbReference>